<feature type="compositionally biased region" description="Acidic residues" evidence="1">
    <location>
        <begin position="43"/>
        <end position="53"/>
    </location>
</feature>
<organism evidence="2 3">
    <name type="scientific">Lachancea mirantina</name>
    <dbReference type="NCBI Taxonomy" id="1230905"/>
    <lineage>
        <taxon>Eukaryota</taxon>
        <taxon>Fungi</taxon>
        <taxon>Dikarya</taxon>
        <taxon>Ascomycota</taxon>
        <taxon>Saccharomycotina</taxon>
        <taxon>Saccharomycetes</taxon>
        <taxon>Saccharomycetales</taxon>
        <taxon>Saccharomycetaceae</taxon>
        <taxon>Lachancea</taxon>
    </lineage>
</organism>
<dbReference type="EMBL" id="LT598465">
    <property type="protein sequence ID" value="SCU92582.1"/>
    <property type="molecule type" value="Genomic_DNA"/>
</dbReference>
<evidence type="ECO:0000256" key="1">
    <source>
        <dbReference type="SAM" id="MobiDB-lite"/>
    </source>
</evidence>
<gene>
    <name evidence="2" type="ORF">LAMI_0E11122G</name>
</gene>
<dbReference type="Proteomes" id="UP000191024">
    <property type="component" value="Chromosome E"/>
</dbReference>
<evidence type="ECO:0000313" key="2">
    <source>
        <dbReference type="EMBL" id="SCU92582.1"/>
    </source>
</evidence>
<accession>A0A1G4JPA5</accession>
<keyword evidence="3" id="KW-1185">Reference proteome</keyword>
<evidence type="ECO:0000313" key="3">
    <source>
        <dbReference type="Proteomes" id="UP000191024"/>
    </source>
</evidence>
<proteinExistence type="predicted"/>
<dbReference type="OrthoDB" id="4036043at2759"/>
<sequence>MVNSGLCTTSVAAITPEEPPRLGVKASSADRSAVRDCGPGSEPEPEPEPEPEQDATAMWPSLESTRQLETSLAEMIQELERARANWLAPVDRGVLVELLNRSLTAISHWSLQAQISRLENRSSWDSRLAVESCLIKKEVEFFRNKCAAATAAALTTGATSPVVPSSVSSSPTGRRRRRKRSLEATAGVSGPSSKAGKHRSAGIAPPAMRLVENSKPHPRTRRSSDNPSANDFVRVFHLEKL</sequence>
<name>A0A1G4JPA5_9SACH</name>
<feature type="compositionally biased region" description="Low complexity" evidence="1">
    <location>
        <begin position="157"/>
        <end position="172"/>
    </location>
</feature>
<dbReference type="AlphaFoldDB" id="A0A1G4JPA5"/>
<feature type="region of interest" description="Disordered" evidence="1">
    <location>
        <begin position="157"/>
        <end position="231"/>
    </location>
</feature>
<reference evidence="2 3" key="1">
    <citation type="submission" date="2016-03" db="EMBL/GenBank/DDBJ databases">
        <authorList>
            <person name="Devillers H."/>
        </authorList>
    </citation>
    <scope>NUCLEOTIDE SEQUENCE [LARGE SCALE GENOMIC DNA]</scope>
    <source>
        <strain evidence="2">CBS 11717</strain>
    </source>
</reference>
<feature type="compositionally biased region" description="Polar residues" evidence="1">
    <location>
        <begin position="1"/>
        <end position="12"/>
    </location>
</feature>
<protein>
    <submittedName>
        <fullName evidence="2">LAMI_0E11122g1_1</fullName>
    </submittedName>
</protein>
<feature type="region of interest" description="Disordered" evidence="1">
    <location>
        <begin position="1"/>
        <end position="55"/>
    </location>
</feature>